<gene>
    <name evidence="6" type="ORF">PCANC_26474</name>
</gene>
<dbReference type="AlphaFoldDB" id="A0A2N5S157"/>
<evidence type="ECO:0000256" key="2">
    <source>
        <dbReference type="ARBA" id="ARBA00022670"/>
    </source>
</evidence>
<comment type="similarity">
    <text evidence="1">Belongs to the peptidase C48 family.</text>
</comment>
<evidence type="ECO:0000256" key="3">
    <source>
        <dbReference type="ARBA" id="ARBA00022801"/>
    </source>
</evidence>
<reference evidence="6 7" key="1">
    <citation type="submission" date="2017-11" db="EMBL/GenBank/DDBJ databases">
        <title>De novo assembly and phasing of dikaryotic genomes from two isolates of Puccinia coronata f. sp. avenae, the causal agent of oat crown rust.</title>
        <authorList>
            <person name="Miller M.E."/>
            <person name="Zhang Y."/>
            <person name="Omidvar V."/>
            <person name="Sperschneider J."/>
            <person name="Schwessinger B."/>
            <person name="Raley C."/>
            <person name="Palmer J.M."/>
            <person name="Garnica D."/>
            <person name="Upadhyaya N."/>
            <person name="Rathjen J."/>
            <person name="Taylor J.M."/>
            <person name="Park R.F."/>
            <person name="Dodds P.N."/>
            <person name="Hirsch C.D."/>
            <person name="Kianian S.F."/>
            <person name="Figueroa M."/>
        </authorList>
    </citation>
    <scope>NUCLEOTIDE SEQUENCE [LARGE SCALE GENOMIC DNA]</scope>
    <source>
        <strain evidence="6">12NC29</strain>
    </source>
</reference>
<dbReference type="EMBL" id="PGCJ01001266">
    <property type="protein sequence ID" value="PLW06975.1"/>
    <property type="molecule type" value="Genomic_DNA"/>
</dbReference>
<comment type="caution">
    <text evidence="6">The sequence shown here is derived from an EMBL/GenBank/DDBJ whole genome shotgun (WGS) entry which is preliminary data.</text>
</comment>
<dbReference type="OrthoDB" id="1939479at2759"/>
<dbReference type="SUPFAM" id="SSF54001">
    <property type="entry name" value="Cysteine proteinases"/>
    <property type="match status" value="1"/>
</dbReference>
<feature type="region of interest" description="Disordered" evidence="4">
    <location>
        <begin position="104"/>
        <end position="169"/>
    </location>
</feature>
<name>A0A2N5S157_9BASI</name>
<dbReference type="GO" id="GO:0008234">
    <property type="term" value="F:cysteine-type peptidase activity"/>
    <property type="evidence" value="ECO:0007669"/>
    <property type="project" value="InterPro"/>
</dbReference>
<feature type="compositionally biased region" description="Basic and acidic residues" evidence="4">
    <location>
        <begin position="121"/>
        <end position="135"/>
    </location>
</feature>
<evidence type="ECO:0000313" key="7">
    <source>
        <dbReference type="Proteomes" id="UP000235388"/>
    </source>
</evidence>
<dbReference type="InterPro" id="IPR003653">
    <property type="entry name" value="Peptidase_C48_C"/>
</dbReference>
<sequence length="169" mass="18273">TYLLQKDMVIFLLDIINTHWTFAAINLRAKQFEYFDSMGNCNQSVLASMGQSPASPSLPHPSGSPVLLLSGTTTLSAKPATTHQLPNLSVTEFKQTLCDGFILIQELGPPPKRKKGPNSSPEEKAKRDPPPHSSDKQPSNPTISTGNTPRSNTTQDSTQDNTSAPSLLT</sequence>
<keyword evidence="3" id="KW-0378">Hydrolase</keyword>
<proteinExistence type="inferred from homology"/>
<dbReference type="Gene3D" id="3.30.310.130">
    <property type="entry name" value="Ubiquitin-related"/>
    <property type="match status" value="1"/>
</dbReference>
<accession>A0A2N5S157</accession>
<evidence type="ECO:0000256" key="1">
    <source>
        <dbReference type="ARBA" id="ARBA00005234"/>
    </source>
</evidence>
<organism evidence="6 7">
    <name type="scientific">Puccinia coronata f. sp. avenae</name>
    <dbReference type="NCBI Taxonomy" id="200324"/>
    <lineage>
        <taxon>Eukaryota</taxon>
        <taxon>Fungi</taxon>
        <taxon>Dikarya</taxon>
        <taxon>Basidiomycota</taxon>
        <taxon>Pucciniomycotina</taxon>
        <taxon>Pucciniomycetes</taxon>
        <taxon>Pucciniales</taxon>
        <taxon>Pucciniaceae</taxon>
        <taxon>Puccinia</taxon>
    </lineage>
</organism>
<evidence type="ECO:0000259" key="5">
    <source>
        <dbReference type="Pfam" id="PF02902"/>
    </source>
</evidence>
<keyword evidence="7" id="KW-1185">Reference proteome</keyword>
<feature type="domain" description="Ubiquitin-like protease family profile" evidence="5">
    <location>
        <begin position="4"/>
        <end position="45"/>
    </location>
</feature>
<dbReference type="Proteomes" id="UP000235388">
    <property type="component" value="Unassembled WGS sequence"/>
</dbReference>
<dbReference type="GO" id="GO:0019783">
    <property type="term" value="F:ubiquitin-like protein peptidase activity"/>
    <property type="evidence" value="ECO:0007669"/>
    <property type="project" value="UniProtKB-ARBA"/>
</dbReference>
<evidence type="ECO:0000256" key="4">
    <source>
        <dbReference type="SAM" id="MobiDB-lite"/>
    </source>
</evidence>
<dbReference type="GO" id="GO:0006508">
    <property type="term" value="P:proteolysis"/>
    <property type="evidence" value="ECO:0007669"/>
    <property type="project" value="UniProtKB-KW"/>
</dbReference>
<protein>
    <recommendedName>
        <fullName evidence="5">Ubiquitin-like protease family profile domain-containing protein</fullName>
    </recommendedName>
</protein>
<evidence type="ECO:0000313" key="6">
    <source>
        <dbReference type="EMBL" id="PLW06975.1"/>
    </source>
</evidence>
<dbReference type="InterPro" id="IPR038765">
    <property type="entry name" value="Papain-like_cys_pep_sf"/>
</dbReference>
<keyword evidence="2" id="KW-0645">Protease</keyword>
<feature type="non-terminal residue" evidence="6">
    <location>
        <position position="1"/>
    </location>
</feature>
<dbReference type="STRING" id="200324.A0A2N5S157"/>
<feature type="compositionally biased region" description="Polar residues" evidence="4">
    <location>
        <begin position="136"/>
        <end position="169"/>
    </location>
</feature>
<dbReference type="Pfam" id="PF02902">
    <property type="entry name" value="Peptidase_C48"/>
    <property type="match status" value="1"/>
</dbReference>